<dbReference type="AlphaFoldDB" id="A0A645EP81"/>
<evidence type="ECO:0000313" key="1">
    <source>
        <dbReference type="EMBL" id="MPN02353.1"/>
    </source>
</evidence>
<gene>
    <name evidence="1" type="ORF">SDC9_149569</name>
</gene>
<accession>A0A645EP81</accession>
<proteinExistence type="predicted"/>
<dbReference type="EMBL" id="VSSQ01048297">
    <property type="protein sequence ID" value="MPN02353.1"/>
    <property type="molecule type" value="Genomic_DNA"/>
</dbReference>
<protein>
    <submittedName>
        <fullName evidence="1">Uncharacterized protein</fullName>
    </submittedName>
</protein>
<name>A0A645EP81_9ZZZZ</name>
<reference evidence="1" key="1">
    <citation type="submission" date="2019-08" db="EMBL/GenBank/DDBJ databases">
        <authorList>
            <person name="Kucharzyk K."/>
            <person name="Murdoch R.W."/>
            <person name="Higgins S."/>
            <person name="Loffler F."/>
        </authorList>
    </citation>
    <scope>NUCLEOTIDE SEQUENCE</scope>
</reference>
<comment type="caution">
    <text evidence="1">The sequence shown here is derived from an EMBL/GenBank/DDBJ whole genome shotgun (WGS) entry which is preliminary data.</text>
</comment>
<sequence>MRFSLRTMMSGARSSSNRLRRLLRLITRRYRSLRSLVAKRPPSSCTIGRISGGITGMTVRMIHSGLLPLEINASTTSRRLIAFARFWPEALSISSRSSFSSFGRSSWVSSSRMDSAPMPARNALEPYCSCASRYSLSVKICLYCSAVWPGSITT</sequence>
<organism evidence="1">
    <name type="scientific">bioreactor metagenome</name>
    <dbReference type="NCBI Taxonomy" id="1076179"/>
    <lineage>
        <taxon>unclassified sequences</taxon>
        <taxon>metagenomes</taxon>
        <taxon>ecological metagenomes</taxon>
    </lineage>
</organism>